<dbReference type="GeneID" id="25916928"/>
<feature type="compositionally biased region" description="Basic and acidic residues" evidence="1">
    <location>
        <begin position="21"/>
        <end position="37"/>
    </location>
</feature>
<reference evidence="2 3" key="1">
    <citation type="submission" date="2011-02" db="EMBL/GenBank/DDBJ databases">
        <title>The Genome Sequence of Sphaeroforma arctica JP610.</title>
        <authorList>
            <consortium name="The Broad Institute Genome Sequencing Platform"/>
            <person name="Russ C."/>
            <person name="Cuomo C."/>
            <person name="Young S.K."/>
            <person name="Zeng Q."/>
            <person name="Gargeya S."/>
            <person name="Alvarado L."/>
            <person name="Berlin A."/>
            <person name="Chapman S.B."/>
            <person name="Chen Z."/>
            <person name="Freedman E."/>
            <person name="Gellesch M."/>
            <person name="Goldberg J."/>
            <person name="Griggs A."/>
            <person name="Gujja S."/>
            <person name="Heilman E."/>
            <person name="Heiman D."/>
            <person name="Howarth C."/>
            <person name="Mehta T."/>
            <person name="Neiman D."/>
            <person name="Pearson M."/>
            <person name="Roberts A."/>
            <person name="Saif S."/>
            <person name="Shea T."/>
            <person name="Shenoy N."/>
            <person name="Sisk P."/>
            <person name="Stolte C."/>
            <person name="Sykes S."/>
            <person name="White J."/>
            <person name="Yandava C."/>
            <person name="Burger G."/>
            <person name="Gray M.W."/>
            <person name="Holland P.W.H."/>
            <person name="King N."/>
            <person name="Lang F.B.F."/>
            <person name="Roger A.J."/>
            <person name="Ruiz-Trillo I."/>
            <person name="Haas B."/>
            <person name="Nusbaum C."/>
            <person name="Birren B."/>
        </authorList>
    </citation>
    <scope>NUCLEOTIDE SEQUENCE [LARGE SCALE GENOMIC DNA]</scope>
    <source>
        <strain evidence="2 3">JP610</strain>
    </source>
</reference>
<evidence type="ECO:0000313" key="2">
    <source>
        <dbReference type="EMBL" id="KNC71044.1"/>
    </source>
</evidence>
<dbReference type="EMBL" id="KQ249648">
    <property type="protein sequence ID" value="KNC71044.1"/>
    <property type="molecule type" value="Genomic_DNA"/>
</dbReference>
<dbReference type="AlphaFoldDB" id="A0A0L0F343"/>
<name>A0A0L0F343_9EUKA</name>
<accession>A0A0L0F343</accession>
<proteinExistence type="predicted"/>
<keyword evidence="3" id="KW-1185">Reference proteome</keyword>
<dbReference type="RefSeq" id="XP_014144946.1">
    <property type="nucleotide sequence ID" value="XM_014289471.1"/>
</dbReference>
<evidence type="ECO:0000313" key="3">
    <source>
        <dbReference type="Proteomes" id="UP000054560"/>
    </source>
</evidence>
<evidence type="ECO:0000256" key="1">
    <source>
        <dbReference type="SAM" id="MobiDB-lite"/>
    </source>
</evidence>
<protein>
    <submittedName>
        <fullName evidence="2">Uncharacterized protein</fullName>
    </submittedName>
</protein>
<dbReference type="Proteomes" id="UP000054560">
    <property type="component" value="Unassembled WGS sequence"/>
</dbReference>
<feature type="non-terminal residue" evidence="2">
    <location>
        <position position="1"/>
    </location>
</feature>
<feature type="region of interest" description="Disordered" evidence="1">
    <location>
        <begin position="21"/>
        <end position="58"/>
    </location>
</feature>
<feature type="compositionally biased region" description="Acidic residues" evidence="1">
    <location>
        <begin position="41"/>
        <end position="58"/>
    </location>
</feature>
<organism evidence="2 3">
    <name type="scientific">Sphaeroforma arctica JP610</name>
    <dbReference type="NCBI Taxonomy" id="667725"/>
    <lineage>
        <taxon>Eukaryota</taxon>
        <taxon>Ichthyosporea</taxon>
        <taxon>Ichthyophonida</taxon>
        <taxon>Sphaeroforma</taxon>
    </lineage>
</organism>
<sequence length="58" mass="6731">AYDIPYSSRLVWLCVAIHREERAGEPKRKPDEDKKTAEPSVGEDESDHDDDYDHDMGR</sequence>
<gene>
    <name evidence="2" type="ORF">SARC_16424</name>
</gene>